<protein>
    <submittedName>
        <fullName evidence="1">Uncharacterized protein</fullName>
    </submittedName>
</protein>
<evidence type="ECO:0000313" key="2">
    <source>
        <dbReference type="Proteomes" id="UP000019148"/>
    </source>
</evidence>
<dbReference type="AlphaFoldDB" id="W6TJX5"/>
<dbReference type="EMBL" id="AZIT01000039">
    <property type="protein sequence ID" value="ETZ17509.1"/>
    <property type="molecule type" value="Genomic_DNA"/>
</dbReference>
<name>W6TJX5_9SPIR</name>
<proteinExistence type="predicted"/>
<reference evidence="1 2" key="1">
    <citation type="submission" date="2013-12" db="EMBL/GenBank/DDBJ databases">
        <title>Comparative genomics of relapsing fever spirochetes.</title>
        <authorList>
            <person name="Schwan T.G."/>
            <person name="Raffel S.J."/>
            <person name="Porcella S.F."/>
        </authorList>
    </citation>
    <scope>NUCLEOTIDE SEQUENCE [LARGE SCALE GENOMIC DNA]</scope>
    <source>
        <strain evidence="1 2">CR2A</strain>
    </source>
</reference>
<comment type="caution">
    <text evidence="1">The sequence shown here is derived from an EMBL/GenBank/DDBJ whole genome shotgun (WGS) entry which is preliminary data.</text>
</comment>
<gene>
    <name evidence="1" type="ORF">BDCR2A_01576</name>
</gene>
<sequence length="20" mass="2354">MLERSLKAEIISLKLNLIIR</sequence>
<evidence type="ECO:0000313" key="1">
    <source>
        <dbReference type="EMBL" id="ETZ17509.1"/>
    </source>
</evidence>
<organism evidence="1 2">
    <name type="scientific">Borrelia duttonii CR2A</name>
    <dbReference type="NCBI Taxonomy" id="1432657"/>
    <lineage>
        <taxon>Bacteria</taxon>
        <taxon>Pseudomonadati</taxon>
        <taxon>Spirochaetota</taxon>
        <taxon>Spirochaetia</taxon>
        <taxon>Spirochaetales</taxon>
        <taxon>Borreliaceae</taxon>
        <taxon>Borrelia</taxon>
    </lineage>
</organism>
<dbReference type="Proteomes" id="UP000019148">
    <property type="component" value="Unassembled WGS sequence"/>
</dbReference>
<accession>W6TJX5</accession>